<organism evidence="1">
    <name type="scientific">marine sediment metagenome</name>
    <dbReference type="NCBI Taxonomy" id="412755"/>
    <lineage>
        <taxon>unclassified sequences</taxon>
        <taxon>metagenomes</taxon>
        <taxon>ecological metagenomes</taxon>
    </lineage>
</organism>
<proteinExistence type="predicted"/>
<name>X1KAG7_9ZZZZ</name>
<gene>
    <name evidence="1" type="ORF">S03H2_57151</name>
</gene>
<comment type="caution">
    <text evidence="1">The sequence shown here is derived from an EMBL/GenBank/DDBJ whole genome shotgun (WGS) entry which is preliminary data.</text>
</comment>
<dbReference type="EMBL" id="BARU01036615">
    <property type="protein sequence ID" value="GAH79058.1"/>
    <property type="molecule type" value="Genomic_DNA"/>
</dbReference>
<protein>
    <submittedName>
        <fullName evidence="1">Uncharacterized protein</fullName>
    </submittedName>
</protein>
<dbReference type="AlphaFoldDB" id="X1KAG7"/>
<feature type="non-terminal residue" evidence="1">
    <location>
        <position position="1"/>
    </location>
</feature>
<evidence type="ECO:0000313" key="1">
    <source>
        <dbReference type="EMBL" id="GAH79058.1"/>
    </source>
</evidence>
<sequence>SQQLGKALVYFPWKGLNVVREYVIPSNPQTTAQNTQRGYVTAAVAAIHAAQGRTTGGLAAIDVQAYALWASVVQAATTWFNQAVKNWLDQKVAGKIPVIFRDMAALPKAGGLNVKGDMTEESSTVVSGALYYGTSKTALVNSKACAKVQLQGTMPIDGLTAGVKYYVQYRCTGPAGFIGSNSGIYYGRPT</sequence>
<reference evidence="1" key="1">
    <citation type="journal article" date="2014" name="Front. Microbiol.">
        <title>High frequency of phylogenetically diverse reductive dehalogenase-homologous genes in deep subseafloor sedimentary metagenomes.</title>
        <authorList>
            <person name="Kawai M."/>
            <person name="Futagami T."/>
            <person name="Toyoda A."/>
            <person name="Takaki Y."/>
            <person name="Nishi S."/>
            <person name="Hori S."/>
            <person name="Arai W."/>
            <person name="Tsubouchi T."/>
            <person name="Morono Y."/>
            <person name="Uchiyama I."/>
            <person name="Ito T."/>
            <person name="Fujiyama A."/>
            <person name="Inagaki F."/>
            <person name="Takami H."/>
        </authorList>
    </citation>
    <scope>NUCLEOTIDE SEQUENCE</scope>
    <source>
        <strain evidence="1">Expedition CK06-06</strain>
    </source>
</reference>
<accession>X1KAG7</accession>